<accession>A0AAN5CYL1</accession>
<feature type="compositionally biased region" description="Pro residues" evidence="1">
    <location>
        <begin position="544"/>
        <end position="553"/>
    </location>
</feature>
<feature type="region of interest" description="Disordered" evidence="1">
    <location>
        <begin position="387"/>
        <end position="450"/>
    </location>
</feature>
<dbReference type="PROSITE" id="PS50011">
    <property type="entry name" value="PROTEIN_KINASE_DOM"/>
    <property type="match status" value="1"/>
</dbReference>
<gene>
    <name evidence="3" type="ORF">PMAYCL1PPCAC_23646</name>
</gene>
<feature type="compositionally biased region" description="Basic and acidic residues" evidence="1">
    <location>
        <begin position="407"/>
        <end position="434"/>
    </location>
</feature>
<feature type="region of interest" description="Disordered" evidence="1">
    <location>
        <begin position="1"/>
        <end position="42"/>
    </location>
</feature>
<dbReference type="InterPro" id="IPR000719">
    <property type="entry name" value="Prot_kinase_dom"/>
</dbReference>
<dbReference type="GO" id="GO:0005524">
    <property type="term" value="F:ATP binding"/>
    <property type="evidence" value="ECO:0007669"/>
    <property type="project" value="InterPro"/>
</dbReference>
<proteinExistence type="predicted"/>
<dbReference type="InterPro" id="IPR050588">
    <property type="entry name" value="WNK_Ser-Thr_kinase"/>
</dbReference>
<dbReference type="FunFam" id="3.30.200.20:FF:000607">
    <property type="entry name" value="Nuclear receptor-binding protein 2a"/>
    <property type="match status" value="1"/>
</dbReference>
<protein>
    <recommendedName>
        <fullName evidence="2">Protein kinase domain-containing protein</fullName>
    </recommendedName>
</protein>
<feature type="compositionally biased region" description="Acidic residues" evidence="1">
    <location>
        <begin position="20"/>
        <end position="37"/>
    </location>
</feature>
<evidence type="ECO:0000313" key="4">
    <source>
        <dbReference type="Proteomes" id="UP001328107"/>
    </source>
</evidence>
<dbReference type="InterPro" id="IPR011009">
    <property type="entry name" value="Kinase-like_dom_sf"/>
</dbReference>
<dbReference type="InterPro" id="IPR001245">
    <property type="entry name" value="Ser-Thr/Tyr_kinase_cat_dom"/>
</dbReference>
<feature type="domain" description="Protein kinase" evidence="2">
    <location>
        <begin position="48"/>
        <end position="309"/>
    </location>
</feature>
<dbReference type="GO" id="GO:0004672">
    <property type="term" value="F:protein kinase activity"/>
    <property type="evidence" value="ECO:0007669"/>
    <property type="project" value="InterPro"/>
</dbReference>
<evidence type="ECO:0000259" key="2">
    <source>
        <dbReference type="PROSITE" id="PS50011"/>
    </source>
</evidence>
<evidence type="ECO:0000256" key="1">
    <source>
        <dbReference type="SAM" id="MobiDB-lite"/>
    </source>
</evidence>
<dbReference type="Proteomes" id="UP001328107">
    <property type="component" value="Unassembled WGS sequence"/>
</dbReference>
<name>A0AAN5CYL1_9BILA</name>
<organism evidence="3 4">
    <name type="scientific">Pristionchus mayeri</name>
    <dbReference type="NCBI Taxonomy" id="1317129"/>
    <lineage>
        <taxon>Eukaryota</taxon>
        <taxon>Metazoa</taxon>
        <taxon>Ecdysozoa</taxon>
        <taxon>Nematoda</taxon>
        <taxon>Chromadorea</taxon>
        <taxon>Rhabditida</taxon>
        <taxon>Rhabditina</taxon>
        <taxon>Diplogasteromorpha</taxon>
        <taxon>Diplogasteroidea</taxon>
        <taxon>Neodiplogasteridae</taxon>
        <taxon>Pristionchus</taxon>
    </lineage>
</organism>
<evidence type="ECO:0000313" key="3">
    <source>
        <dbReference type="EMBL" id="GMR53451.1"/>
    </source>
</evidence>
<dbReference type="EMBL" id="BTRK01000005">
    <property type="protein sequence ID" value="GMR53451.1"/>
    <property type="molecule type" value="Genomic_DNA"/>
</dbReference>
<feature type="region of interest" description="Disordered" evidence="1">
    <location>
        <begin position="530"/>
        <end position="553"/>
    </location>
</feature>
<dbReference type="AlphaFoldDB" id="A0AAN5CYL1"/>
<feature type="compositionally biased region" description="Polar residues" evidence="1">
    <location>
        <begin position="436"/>
        <end position="450"/>
    </location>
</feature>
<keyword evidence="4" id="KW-1185">Reference proteome</keyword>
<dbReference type="Pfam" id="PF07714">
    <property type="entry name" value="PK_Tyr_Ser-Thr"/>
    <property type="match status" value="1"/>
</dbReference>
<reference evidence="4" key="1">
    <citation type="submission" date="2022-10" db="EMBL/GenBank/DDBJ databases">
        <title>Genome assembly of Pristionchus species.</title>
        <authorList>
            <person name="Yoshida K."/>
            <person name="Sommer R.J."/>
        </authorList>
    </citation>
    <scope>NUCLEOTIDE SEQUENCE [LARGE SCALE GENOMIC DNA]</scope>
    <source>
        <strain evidence="4">RS5460</strain>
    </source>
</reference>
<dbReference type="SUPFAM" id="SSF56112">
    <property type="entry name" value="Protein kinase-like (PK-like)"/>
    <property type="match status" value="1"/>
</dbReference>
<dbReference type="FunFam" id="1.10.510.10:FF:000842">
    <property type="entry name" value="Nuclear receptor-binding protein"/>
    <property type="match status" value="1"/>
</dbReference>
<comment type="caution">
    <text evidence="3">The sequence shown here is derived from an EMBL/GenBank/DDBJ whole genome shotgun (WGS) entry which is preliminary data.</text>
</comment>
<dbReference type="Gene3D" id="1.10.510.10">
    <property type="entry name" value="Transferase(Phosphotransferase) domain 1"/>
    <property type="match status" value="1"/>
</dbReference>
<dbReference type="PANTHER" id="PTHR13902">
    <property type="entry name" value="SERINE/THREONINE-PROTEIN KINASE WNK WITH NO LYSINE -RELATED"/>
    <property type="match status" value="1"/>
</dbReference>
<feature type="compositionally biased region" description="Low complexity" evidence="1">
    <location>
        <begin position="530"/>
        <end position="542"/>
    </location>
</feature>
<sequence>MKMAGPNGDDQPPSSKPPEDDKDSESDDGDAAEEILEESPCRRWSKRREQVKQRDVPGIDFAYLAMDNETGNEVVWNEVQFSERKNFKVQEAKINAVFDNLTHLVHPNLVKFHKWWTDTKSDKPRIVFITEYMSSGSMFLFLQRTRKSGSTQSVKTWKKWTTQILSALNYLHSSSPPIIHGNLTSNTVFIQQNGLIKIGSVAPDAINHHVKTCRDNLKYLHYMAPECNCEADITPATDIYAFGIVALEIATCGAICPNGSEGGMVTAEAIHKAVEALEDDSQKNLIASCLRSRPEERPSARQLLFHRVLFEVHSLKLLAAHVIVDSKKYDDFSESIFRVADTEKVVATSKLKELAPDQVPNFQIDLEKFLDDVRNGIYPLTAFAPLVHPPKKSEEDSEVSSFHHKKEGGERGKSEERGSEGGEKKNALASRERSPSPANGHSAEQMNNVEPRSVLQMKAVVEKGELTLLLQLDDCMNRQLTTEILDEDNAQSLVRNLVINGFISESDSEKLICLLEGVFSSSITRDHSHSSLLQSSNESSLSVAPPPLSDSAP</sequence>
<dbReference type="Gene3D" id="3.30.200.20">
    <property type="entry name" value="Phosphorylase Kinase, domain 1"/>
    <property type="match status" value="1"/>
</dbReference>